<dbReference type="GO" id="GO:0055085">
    <property type="term" value="P:transmembrane transport"/>
    <property type="evidence" value="ECO:0007669"/>
    <property type="project" value="InterPro"/>
</dbReference>
<evidence type="ECO:0000256" key="5">
    <source>
        <dbReference type="ARBA" id="ARBA00022856"/>
    </source>
</evidence>
<dbReference type="InterPro" id="IPR050366">
    <property type="entry name" value="BP-dependent_transpt_permease"/>
</dbReference>
<feature type="transmembrane region" description="Helical" evidence="9">
    <location>
        <begin position="378"/>
        <end position="402"/>
    </location>
</feature>
<evidence type="ECO:0000256" key="7">
    <source>
        <dbReference type="ARBA" id="ARBA00022989"/>
    </source>
</evidence>
<evidence type="ECO:0000259" key="10">
    <source>
        <dbReference type="PROSITE" id="PS50928"/>
    </source>
</evidence>
<evidence type="ECO:0000313" key="11">
    <source>
        <dbReference type="EMBL" id="OGI46343.1"/>
    </source>
</evidence>
<organism evidence="11 12">
    <name type="scientific">Candidatus Muproteobacteria bacterium RBG_16_65_34</name>
    <dbReference type="NCBI Taxonomy" id="1817760"/>
    <lineage>
        <taxon>Bacteria</taxon>
        <taxon>Pseudomonadati</taxon>
        <taxon>Pseudomonadota</taxon>
        <taxon>Candidatus Muproteobacteria</taxon>
    </lineage>
</organism>
<dbReference type="CDD" id="cd06261">
    <property type="entry name" value="TM_PBP2"/>
    <property type="match status" value="1"/>
</dbReference>
<evidence type="ECO:0000256" key="9">
    <source>
        <dbReference type="RuleBase" id="RU363032"/>
    </source>
</evidence>
<feature type="transmembrane region" description="Helical" evidence="9">
    <location>
        <begin position="6"/>
        <end position="29"/>
    </location>
</feature>
<feature type="transmembrane region" description="Helical" evidence="9">
    <location>
        <begin position="278"/>
        <end position="301"/>
    </location>
</feature>
<evidence type="ECO:0000256" key="1">
    <source>
        <dbReference type="ARBA" id="ARBA00004651"/>
    </source>
</evidence>
<keyword evidence="2 9" id="KW-0813">Transport</keyword>
<comment type="similarity">
    <text evidence="9">Belongs to the binding-protein-dependent transport system permease family.</text>
</comment>
<feature type="domain" description="ABC transmembrane type-1" evidence="10">
    <location>
        <begin position="240"/>
        <end position="450"/>
    </location>
</feature>
<dbReference type="InterPro" id="IPR000515">
    <property type="entry name" value="MetI-like"/>
</dbReference>
<dbReference type="InterPro" id="IPR035906">
    <property type="entry name" value="MetI-like_sf"/>
</dbReference>
<dbReference type="Gene3D" id="1.10.3720.10">
    <property type="entry name" value="MetI-like"/>
    <property type="match status" value="1"/>
</dbReference>
<keyword evidence="4 9" id="KW-0812">Transmembrane</keyword>
<feature type="transmembrane region" description="Helical" evidence="9">
    <location>
        <begin position="194"/>
        <end position="222"/>
    </location>
</feature>
<feature type="transmembrane region" description="Helical" evidence="9">
    <location>
        <begin position="41"/>
        <end position="63"/>
    </location>
</feature>
<comment type="subcellular location">
    <subcellularLocation>
        <location evidence="1 9">Cell membrane</location>
        <topology evidence="1 9">Multi-pass membrane protein</topology>
    </subcellularLocation>
</comment>
<keyword evidence="8 9" id="KW-0472">Membrane</keyword>
<protein>
    <submittedName>
        <fullName evidence="11">Peptide ABC transporter permease</fullName>
    </submittedName>
</protein>
<evidence type="ECO:0000256" key="3">
    <source>
        <dbReference type="ARBA" id="ARBA00022475"/>
    </source>
</evidence>
<reference evidence="11 12" key="1">
    <citation type="journal article" date="2016" name="Nat. Commun.">
        <title>Thousands of microbial genomes shed light on interconnected biogeochemical processes in an aquifer system.</title>
        <authorList>
            <person name="Anantharaman K."/>
            <person name="Brown C.T."/>
            <person name="Hug L.A."/>
            <person name="Sharon I."/>
            <person name="Castelle C.J."/>
            <person name="Probst A.J."/>
            <person name="Thomas B.C."/>
            <person name="Singh A."/>
            <person name="Wilkins M.J."/>
            <person name="Karaoz U."/>
            <person name="Brodie E.L."/>
            <person name="Williams K.H."/>
            <person name="Hubbard S.S."/>
            <person name="Banfield J.F."/>
        </authorList>
    </citation>
    <scope>NUCLEOTIDE SEQUENCE [LARGE SCALE GENOMIC DNA]</scope>
</reference>
<dbReference type="PANTHER" id="PTHR43386">
    <property type="entry name" value="OLIGOPEPTIDE TRANSPORT SYSTEM PERMEASE PROTEIN APPC"/>
    <property type="match status" value="1"/>
</dbReference>
<evidence type="ECO:0000256" key="4">
    <source>
        <dbReference type="ARBA" id="ARBA00022692"/>
    </source>
</evidence>
<feature type="transmembrane region" description="Helical" evidence="9">
    <location>
        <begin position="321"/>
        <end position="340"/>
    </location>
</feature>
<sequence length="463" mass="50442">MPFQPVFLWTDVLIYVLLAAAAGFGVYAARHEHLRAPWRQIARRPLAMVALVALAAYVAAGLLDSVHFRERLANGGDQYSAEVLSLLDKLAAPLRSRVEKTYSAPFAAHAYTKETVEYPDGRRVRAYPRLVHGGAHLKDPDERGADIGKRAALATAAGGLVWLALVAAFVALRRVPGEAYAAAARRLARGADPIPWRAILVTAGVLIVLAANAGYLSLYYHILGTDQVGLDVFYKSLKSVRTGLVIGTLTTLVMLPFAVLFGVMAGYFRGWVDDVIQYVYTTLSSIPSVLLIAAAILSLQVYMANHPEVFDNVAARADVRLLFLCVILGVTSWTSLCRLLRGETLKLREADYVQAAQALGASHLAVMARHVLPNIMHIVLITVVLDFSGLVLAEAVLSYVGVGVDPTTESWGNMINGARLEMAREPMVWWSLTAAFGFMFVLVLAANLFSDAVRDAFDPRLRR</sequence>
<accession>A0A1F6TMI1</accession>
<comment type="caution">
    <text evidence="11">The sequence shown here is derived from an EMBL/GenBank/DDBJ whole genome shotgun (WGS) entry which is preliminary data.</text>
</comment>
<dbReference type="EMBL" id="MFSU01000085">
    <property type="protein sequence ID" value="OGI46343.1"/>
    <property type="molecule type" value="Genomic_DNA"/>
</dbReference>
<evidence type="ECO:0000313" key="12">
    <source>
        <dbReference type="Proteomes" id="UP000178885"/>
    </source>
</evidence>
<dbReference type="AlphaFoldDB" id="A0A1F6TMI1"/>
<keyword evidence="5" id="KW-0571">Peptide transport</keyword>
<evidence type="ECO:0000256" key="8">
    <source>
        <dbReference type="ARBA" id="ARBA00023136"/>
    </source>
</evidence>
<feature type="transmembrane region" description="Helical" evidence="9">
    <location>
        <begin position="242"/>
        <end position="266"/>
    </location>
</feature>
<dbReference type="GO" id="GO:0015031">
    <property type="term" value="P:protein transport"/>
    <property type="evidence" value="ECO:0007669"/>
    <property type="project" value="UniProtKB-KW"/>
</dbReference>
<feature type="transmembrane region" description="Helical" evidence="9">
    <location>
        <begin position="151"/>
        <end position="173"/>
    </location>
</feature>
<keyword evidence="7 9" id="KW-1133">Transmembrane helix</keyword>
<dbReference type="Pfam" id="PF00528">
    <property type="entry name" value="BPD_transp_1"/>
    <property type="match status" value="1"/>
</dbReference>
<name>A0A1F6TMI1_9PROT</name>
<dbReference type="GO" id="GO:0005886">
    <property type="term" value="C:plasma membrane"/>
    <property type="evidence" value="ECO:0007669"/>
    <property type="project" value="UniProtKB-SubCell"/>
</dbReference>
<evidence type="ECO:0000256" key="2">
    <source>
        <dbReference type="ARBA" id="ARBA00022448"/>
    </source>
</evidence>
<feature type="transmembrane region" description="Helical" evidence="9">
    <location>
        <begin position="428"/>
        <end position="453"/>
    </location>
</feature>
<evidence type="ECO:0000256" key="6">
    <source>
        <dbReference type="ARBA" id="ARBA00022927"/>
    </source>
</evidence>
<dbReference type="STRING" id="1817760.A2151_07450"/>
<proteinExistence type="inferred from homology"/>
<keyword evidence="6" id="KW-0653">Protein transport</keyword>
<dbReference type="Proteomes" id="UP000178885">
    <property type="component" value="Unassembled WGS sequence"/>
</dbReference>
<dbReference type="PROSITE" id="PS50928">
    <property type="entry name" value="ABC_TM1"/>
    <property type="match status" value="1"/>
</dbReference>
<dbReference type="GO" id="GO:0015833">
    <property type="term" value="P:peptide transport"/>
    <property type="evidence" value="ECO:0007669"/>
    <property type="project" value="UniProtKB-KW"/>
</dbReference>
<gene>
    <name evidence="11" type="ORF">A2151_07450</name>
</gene>
<dbReference type="PANTHER" id="PTHR43386:SF24">
    <property type="entry name" value="OLIGOPEPTIDE TRANSPORT SYSTEM PERMEASE PROTEIN AMID"/>
    <property type="match status" value="1"/>
</dbReference>
<keyword evidence="3" id="KW-1003">Cell membrane</keyword>
<dbReference type="SUPFAM" id="SSF161098">
    <property type="entry name" value="MetI-like"/>
    <property type="match status" value="1"/>
</dbReference>